<keyword evidence="8" id="KW-1185">Reference proteome</keyword>
<dbReference type="GO" id="GO:0005762">
    <property type="term" value="C:mitochondrial large ribosomal subunit"/>
    <property type="evidence" value="ECO:0007669"/>
    <property type="project" value="TreeGrafter"/>
</dbReference>
<name>A0A5C5G581_9BASI</name>
<evidence type="ECO:0000256" key="5">
    <source>
        <dbReference type="ARBA" id="ARBA00023274"/>
    </source>
</evidence>
<reference evidence="7 8" key="1">
    <citation type="submission" date="2019-03" db="EMBL/GenBank/DDBJ databases">
        <title>Rhodosporidium diobovatum UCD-FST 08-225 genome sequencing, assembly, and annotation.</title>
        <authorList>
            <person name="Fakankun I.U."/>
            <person name="Fristensky B."/>
            <person name="Levin D.B."/>
        </authorList>
    </citation>
    <scope>NUCLEOTIDE SEQUENCE [LARGE SCALE GENOMIC DNA]</scope>
    <source>
        <strain evidence="7 8">UCD-FST 08-225</strain>
    </source>
</reference>
<sequence>MQRTTRSLTTALPTLRARPTASTASVLPSSLFASPPRSYYSTAPAPSSASAPGPDAAAAVAAAARLAYFVPRTAHGELPVYSDYKNGGSRVLTIVRKASGDVEALRTDLAEFLASVPSVSKPAQGQVILRGDWVREVKEWLAARGF</sequence>
<dbReference type="EMBL" id="SOZI01000004">
    <property type="protein sequence ID" value="TNY24195.1"/>
    <property type="molecule type" value="Genomic_DNA"/>
</dbReference>
<evidence type="ECO:0000256" key="2">
    <source>
        <dbReference type="ARBA" id="ARBA00005677"/>
    </source>
</evidence>
<dbReference type="Gene3D" id="3.30.780.10">
    <property type="entry name" value="SUI1-like domain"/>
    <property type="match status" value="1"/>
</dbReference>
<comment type="similarity">
    <text evidence="2">Belongs to the mitochondrion-specific ribosomal protein mL49 family.</text>
</comment>
<dbReference type="InterPro" id="IPR007740">
    <property type="entry name" value="Ribosomal_mL49"/>
</dbReference>
<dbReference type="PANTHER" id="PTHR13477:SF0">
    <property type="entry name" value="LARGE RIBOSOMAL SUBUNIT PROTEIN ML49"/>
    <property type="match status" value="1"/>
</dbReference>
<proteinExistence type="inferred from homology"/>
<gene>
    <name evidence="7" type="ORF">DMC30DRAFT_413434</name>
</gene>
<evidence type="ECO:0000256" key="3">
    <source>
        <dbReference type="ARBA" id="ARBA00022980"/>
    </source>
</evidence>
<keyword evidence="3 7" id="KW-0689">Ribosomal protein</keyword>
<evidence type="ECO:0000256" key="6">
    <source>
        <dbReference type="ARBA" id="ARBA00035191"/>
    </source>
</evidence>
<dbReference type="STRING" id="5288.A0A5C5G581"/>
<dbReference type="GO" id="GO:0003735">
    <property type="term" value="F:structural constituent of ribosome"/>
    <property type="evidence" value="ECO:0007669"/>
    <property type="project" value="InterPro"/>
</dbReference>
<dbReference type="Pfam" id="PF05046">
    <property type="entry name" value="Img2"/>
    <property type="match status" value="1"/>
</dbReference>
<organism evidence="7 8">
    <name type="scientific">Rhodotorula diobovata</name>
    <dbReference type="NCBI Taxonomy" id="5288"/>
    <lineage>
        <taxon>Eukaryota</taxon>
        <taxon>Fungi</taxon>
        <taxon>Dikarya</taxon>
        <taxon>Basidiomycota</taxon>
        <taxon>Pucciniomycotina</taxon>
        <taxon>Microbotryomycetes</taxon>
        <taxon>Sporidiobolales</taxon>
        <taxon>Sporidiobolaceae</taxon>
        <taxon>Rhodotorula</taxon>
    </lineage>
</organism>
<evidence type="ECO:0000256" key="4">
    <source>
        <dbReference type="ARBA" id="ARBA00023128"/>
    </source>
</evidence>
<accession>A0A5C5G581</accession>
<evidence type="ECO:0000256" key="1">
    <source>
        <dbReference type="ARBA" id="ARBA00004173"/>
    </source>
</evidence>
<evidence type="ECO:0000313" key="7">
    <source>
        <dbReference type="EMBL" id="TNY24195.1"/>
    </source>
</evidence>
<dbReference type="Proteomes" id="UP000311382">
    <property type="component" value="Unassembled WGS sequence"/>
</dbReference>
<comment type="subcellular location">
    <subcellularLocation>
        <location evidence="1">Mitochondrion</location>
    </subcellularLocation>
</comment>
<comment type="caution">
    <text evidence="7">The sequence shown here is derived from an EMBL/GenBank/DDBJ whole genome shotgun (WGS) entry which is preliminary data.</text>
</comment>
<dbReference type="GO" id="GO:0006412">
    <property type="term" value="P:translation"/>
    <property type="evidence" value="ECO:0007669"/>
    <property type="project" value="InterPro"/>
</dbReference>
<keyword evidence="5" id="KW-0687">Ribonucleoprotein</keyword>
<protein>
    <recommendedName>
        <fullName evidence="6">Large ribosomal subunit protein mL49</fullName>
    </recommendedName>
</protein>
<dbReference type="OrthoDB" id="19439at2759"/>
<dbReference type="AlphaFoldDB" id="A0A5C5G581"/>
<keyword evidence="4" id="KW-0496">Mitochondrion</keyword>
<dbReference type="PANTHER" id="PTHR13477">
    <property type="entry name" value="MITOCHONDRIAL 39S RIBOSOMAL PROTEIN L49"/>
    <property type="match status" value="1"/>
</dbReference>
<evidence type="ECO:0000313" key="8">
    <source>
        <dbReference type="Proteomes" id="UP000311382"/>
    </source>
</evidence>